<dbReference type="AlphaFoldDB" id="B5HLS3"/>
<proteinExistence type="predicted"/>
<keyword evidence="2" id="KW-1185">Reference proteome</keyword>
<dbReference type="HOGENOM" id="CLU_2902512_0_0_11"/>
<evidence type="ECO:0000313" key="2">
    <source>
        <dbReference type="Proteomes" id="UP000002785"/>
    </source>
</evidence>
<dbReference type="EMBL" id="CM000951">
    <property type="protein sequence ID" value="EDY53777.1"/>
    <property type="molecule type" value="Genomic_DNA"/>
</dbReference>
<gene>
    <name evidence="1" type="ORF">SSEG_00358</name>
</gene>
<organism evidence="1 2">
    <name type="scientific">Streptomyces sviceus (strain ATCC 29083 / DSM 924 / JCM 4929 / NBRC 13980 / NCIMB 11184 / NRRL 5439 / UC 5370)</name>
    <dbReference type="NCBI Taxonomy" id="463191"/>
    <lineage>
        <taxon>Bacteria</taxon>
        <taxon>Bacillati</taxon>
        <taxon>Actinomycetota</taxon>
        <taxon>Actinomycetes</taxon>
        <taxon>Kitasatosporales</taxon>
        <taxon>Streptomycetaceae</taxon>
        <taxon>Streptomyces</taxon>
    </lineage>
</organism>
<accession>B5HLS3</accession>
<sequence length="62" mass="6732">MPTLSDAMRPLCTTRANYCKQPLAIVCHATLWRLEPWLGVHEAAMPDAVVAPDPDESPDTAG</sequence>
<reference evidence="1" key="1">
    <citation type="submission" date="2009-10" db="EMBL/GenBank/DDBJ databases">
        <title>The genome sequence of Streptomyces sviceus strain ATCC 29083.</title>
        <authorList>
            <consortium name="The Broad Institute Genome Sequencing Platform"/>
            <consortium name="Broad Institute Microbial Sequencing Center"/>
            <person name="Fischbach M."/>
            <person name="Godfrey P."/>
            <person name="Ward D."/>
            <person name="Young S."/>
            <person name="Zeng Q."/>
            <person name="Koehrsen M."/>
            <person name="Alvarado L."/>
            <person name="Berlin A.M."/>
            <person name="Bochicchio J."/>
            <person name="Borenstein D."/>
            <person name="Chapman S.B."/>
            <person name="Chen Z."/>
            <person name="Engels R."/>
            <person name="Freedman E."/>
            <person name="Gellesch M."/>
            <person name="Goldberg J."/>
            <person name="Griggs A."/>
            <person name="Gujja S."/>
            <person name="Heilman E.R."/>
            <person name="Heiman D.I."/>
            <person name="Hepburn T.A."/>
            <person name="Howarth C."/>
            <person name="Jen D."/>
            <person name="Larson L."/>
            <person name="Lewis B."/>
            <person name="Mehta T."/>
            <person name="Park D."/>
            <person name="Pearson M."/>
            <person name="Richards J."/>
            <person name="Roberts A."/>
            <person name="Saif S."/>
            <person name="Shea T.D."/>
            <person name="Shenoy N."/>
            <person name="Sisk P."/>
            <person name="Stolte C."/>
            <person name="Sykes S.N."/>
            <person name="Thomson T."/>
            <person name="Walk T."/>
            <person name="White J."/>
            <person name="Yandava C."/>
            <person name="Straight P."/>
            <person name="Clardy J."/>
            <person name="Hung D."/>
            <person name="Kolter R."/>
            <person name="Mekalanos J."/>
            <person name="Walker S."/>
            <person name="Walsh C.T."/>
            <person name="Wieland-Brown L.C."/>
            <person name="Haas B."/>
            <person name="Nusbaum C."/>
            <person name="Birren B."/>
        </authorList>
    </citation>
    <scope>NUCLEOTIDE SEQUENCE [LARGE SCALE GENOMIC DNA]</scope>
    <source>
        <strain evidence="1">ATCC 29083</strain>
    </source>
</reference>
<evidence type="ECO:0000313" key="1">
    <source>
        <dbReference type="EMBL" id="EDY53777.1"/>
    </source>
</evidence>
<protein>
    <submittedName>
        <fullName evidence="1">Uncharacterized protein</fullName>
    </submittedName>
</protein>
<dbReference type="Proteomes" id="UP000002785">
    <property type="component" value="Chromosome"/>
</dbReference>
<name>B5HLS3_STRX2</name>